<dbReference type="Proteomes" id="UP001500454">
    <property type="component" value="Unassembled WGS sequence"/>
</dbReference>
<comment type="caution">
    <text evidence="1">The sequence shown here is derived from an EMBL/GenBank/DDBJ whole genome shotgun (WGS) entry which is preliminary data.</text>
</comment>
<name>A0ABP8J265_9BACT</name>
<sequence length="61" mass="7049">MFKKSKLTASQPLLDDARIMLLSDTDMDKILGGFQEPEHNIMPNNPYPWELADMWTDPLLD</sequence>
<organism evidence="1 2">
    <name type="scientific">Hymenobacter koreensis</name>
    <dbReference type="NCBI Taxonomy" id="1084523"/>
    <lineage>
        <taxon>Bacteria</taxon>
        <taxon>Pseudomonadati</taxon>
        <taxon>Bacteroidota</taxon>
        <taxon>Cytophagia</taxon>
        <taxon>Cytophagales</taxon>
        <taxon>Hymenobacteraceae</taxon>
        <taxon>Hymenobacter</taxon>
    </lineage>
</organism>
<protein>
    <recommendedName>
        <fullName evidence="3">Bacteriocin</fullName>
    </recommendedName>
</protein>
<dbReference type="RefSeq" id="WP_345224666.1">
    <property type="nucleotide sequence ID" value="NZ_BAABHA010000007.1"/>
</dbReference>
<evidence type="ECO:0000313" key="1">
    <source>
        <dbReference type="EMBL" id="GAA4383668.1"/>
    </source>
</evidence>
<reference evidence="2" key="1">
    <citation type="journal article" date="2019" name="Int. J. Syst. Evol. Microbiol.">
        <title>The Global Catalogue of Microorganisms (GCM) 10K type strain sequencing project: providing services to taxonomists for standard genome sequencing and annotation.</title>
        <authorList>
            <consortium name="The Broad Institute Genomics Platform"/>
            <consortium name="The Broad Institute Genome Sequencing Center for Infectious Disease"/>
            <person name="Wu L."/>
            <person name="Ma J."/>
        </authorList>
    </citation>
    <scope>NUCLEOTIDE SEQUENCE [LARGE SCALE GENOMIC DNA]</scope>
    <source>
        <strain evidence="2">JCM 17924</strain>
    </source>
</reference>
<proteinExistence type="predicted"/>
<evidence type="ECO:0000313" key="2">
    <source>
        <dbReference type="Proteomes" id="UP001500454"/>
    </source>
</evidence>
<accession>A0ABP8J265</accession>
<evidence type="ECO:0008006" key="3">
    <source>
        <dbReference type="Google" id="ProtNLM"/>
    </source>
</evidence>
<dbReference type="EMBL" id="BAABHA010000007">
    <property type="protein sequence ID" value="GAA4383668.1"/>
    <property type="molecule type" value="Genomic_DNA"/>
</dbReference>
<keyword evidence="2" id="KW-1185">Reference proteome</keyword>
<gene>
    <name evidence="1" type="ORF">GCM10023186_25030</name>
</gene>